<keyword evidence="2" id="KW-0378">Hydrolase</keyword>
<feature type="domain" description="Calcineurin-like phosphoesterase" evidence="5">
    <location>
        <begin position="3"/>
        <end position="195"/>
    </location>
</feature>
<accession>A0A975FZZ6</accession>
<dbReference type="Proteomes" id="UP000676409">
    <property type="component" value="Chromosome"/>
</dbReference>
<proteinExistence type="inferred from homology"/>
<dbReference type="GO" id="GO:0016787">
    <property type="term" value="F:hydrolase activity"/>
    <property type="evidence" value="ECO:0007669"/>
    <property type="project" value="UniProtKB-KW"/>
</dbReference>
<keyword evidence="1" id="KW-0479">Metal-binding</keyword>
<keyword evidence="7" id="KW-1185">Reference proteome</keyword>
<dbReference type="Gene3D" id="3.60.21.10">
    <property type="match status" value="1"/>
</dbReference>
<dbReference type="InterPro" id="IPR029052">
    <property type="entry name" value="Metallo-depent_PP-like"/>
</dbReference>
<dbReference type="InterPro" id="IPR004843">
    <property type="entry name" value="Calcineurin-like_PHP"/>
</dbReference>
<dbReference type="PANTHER" id="PTHR42988:SF2">
    <property type="entry name" value="CYCLIC NUCLEOTIDE PHOSPHODIESTERASE CBUA0032-RELATED"/>
    <property type="match status" value="1"/>
</dbReference>
<evidence type="ECO:0000313" key="6">
    <source>
        <dbReference type="EMBL" id="QUD88281.1"/>
    </source>
</evidence>
<dbReference type="RefSeq" id="WP_211938332.1">
    <property type="nucleotide sequence ID" value="NZ_CP073078.1"/>
</dbReference>
<dbReference type="AlphaFoldDB" id="A0A975FZZ6"/>
<evidence type="ECO:0000259" key="5">
    <source>
        <dbReference type="Pfam" id="PF00149"/>
    </source>
</evidence>
<dbReference type="EMBL" id="CP073078">
    <property type="protein sequence ID" value="QUD88281.1"/>
    <property type="molecule type" value="Genomic_DNA"/>
</dbReference>
<keyword evidence="3" id="KW-0408">Iron</keyword>
<dbReference type="KEGG" id="caul:KCG34_25175"/>
<name>A0A975FZZ6_9CAUL</name>
<organism evidence="6 7">
    <name type="scientific">Phenylobacterium montanum</name>
    <dbReference type="NCBI Taxonomy" id="2823693"/>
    <lineage>
        <taxon>Bacteria</taxon>
        <taxon>Pseudomonadati</taxon>
        <taxon>Pseudomonadota</taxon>
        <taxon>Alphaproteobacteria</taxon>
        <taxon>Caulobacterales</taxon>
        <taxon>Caulobacteraceae</taxon>
        <taxon>Phenylobacterium</taxon>
    </lineage>
</organism>
<sequence>MSIRLAHLSDVHFGGENPGACAAALEIVERFAPDLVAVTGDLTLNGLPREFEAARAWLDRLPGPQLVTPGNHDTPYWNIPLRALVPFNRYNRFIGPPQHTKFLCDGLCAHAVNSARGAQPRLNWSKGAIDLRLVTAVIAEMAAAQGALKVFACHHPLIDPDGAPVTGSVRRGDAAARLLAEAGIDLILTGHVHNPFALAVPGSTGRSYAIGAGTLSLRTRGTPASFSLIEADASVLTVTALGWTGAEFQPNRTWTLERGLEPVAAGQP</sequence>
<dbReference type="InterPro" id="IPR050884">
    <property type="entry name" value="CNP_phosphodiesterase-III"/>
</dbReference>
<dbReference type="GO" id="GO:0046872">
    <property type="term" value="F:metal ion binding"/>
    <property type="evidence" value="ECO:0007669"/>
    <property type="project" value="UniProtKB-KW"/>
</dbReference>
<evidence type="ECO:0000256" key="4">
    <source>
        <dbReference type="ARBA" id="ARBA00025742"/>
    </source>
</evidence>
<dbReference type="SUPFAM" id="SSF56300">
    <property type="entry name" value="Metallo-dependent phosphatases"/>
    <property type="match status" value="1"/>
</dbReference>
<reference evidence="6" key="1">
    <citation type="submission" date="2021-04" db="EMBL/GenBank/DDBJ databases">
        <title>The complete genome sequence of Caulobacter sp. S6.</title>
        <authorList>
            <person name="Tang Y."/>
            <person name="Ouyang W."/>
            <person name="Liu Q."/>
            <person name="Huang B."/>
            <person name="Guo Z."/>
            <person name="Lei P."/>
        </authorList>
    </citation>
    <scope>NUCLEOTIDE SEQUENCE</scope>
    <source>
        <strain evidence="6">S6</strain>
    </source>
</reference>
<evidence type="ECO:0000256" key="2">
    <source>
        <dbReference type="ARBA" id="ARBA00022801"/>
    </source>
</evidence>
<evidence type="ECO:0000256" key="3">
    <source>
        <dbReference type="ARBA" id="ARBA00023004"/>
    </source>
</evidence>
<gene>
    <name evidence="6" type="ORF">KCG34_25175</name>
</gene>
<evidence type="ECO:0000256" key="1">
    <source>
        <dbReference type="ARBA" id="ARBA00022723"/>
    </source>
</evidence>
<evidence type="ECO:0000313" key="7">
    <source>
        <dbReference type="Proteomes" id="UP000676409"/>
    </source>
</evidence>
<dbReference type="Pfam" id="PF00149">
    <property type="entry name" value="Metallophos"/>
    <property type="match status" value="1"/>
</dbReference>
<protein>
    <submittedName>
        <fullName evidence="6">Metallophosphoesterase</fullName>
    </submittedName>
</protein>
<comment type="similarity">
    <text evidence="4">Belongs to the cyclic nucleotide phosphodiesterase class-III family.</text>
</comment>
<dbReference type="PANTHER" id="PTHR42988">
    <property type="entry name" value="PHOSPHOHYDROLASE"/>
    <property type="match status" value="1"/>
</dbReference>